<dbReference type="EC" id="2.7.7.7" evidence="1"/>
<dbReference type="GO" id="GO:0003887">
    <property type="term" value="F:DNA-directed DNA polymerase activity"/>
    <property type="evidence" value="ECO:0007669"/>
    <property type="project" value="UniProtKB-KW"/>
</dbReference>
<evidence type="ECO:0000259" key="7">
    <source>
        <dbReference type="Pfam" id="PF07733"/>
    </source>
</evidence>
<evidence type="ECO:0000256" key="1">
    <source>
        <dbReference type="ARBA" id="ARBA00012417"/>
    </source>
</evidence>
<dbReference type="EMBL" id="JAHLFM010000044">
    <property type="protein sequence ID" value="MBU3831071.1"/>
    <property type="molecule type" value="Genomic_DNA"/>
</dbReference>
<reference evidence="10" key="1">
    <citation type="journal article" date="2021" name="PeerJ">
        <title>Extensive microbial diversity within the chicken gut microbiome revealed by metagenomics and culture.</title>
        <authorList>
            <person name="Gilroy R."/>
            <person name="Ravi A."/>
            <person name="Getino M."/>
            <person name="Pursley I."/>
            <person name="Horton D.L."/>
            <person name="Alikhan N.F."/>
            <person name="Baker D."/>
            <person name="Gharbi K."/>
            <person name="Hall N."/>
            <person name="Watson M."/>
            <person name="Adriaenssens E.M."/>
            <person name="Foster-Nyarko E."/>
            <person name="Jarju S."/>
            <person name="Secka A."/>
            <person name="Antonio M."/>
            <person name="Oren A."/>
            <person name="Chaudhuri R.R."/>
            <person name="La Ragione R."/>
            <person name="Hildebrand F."/>
            <person name="Pallen M.J."/>
        </authorList>
    </citation>
    <scope>NUCLEOTIDE SEQUENCE</scope>
    <source>
        <strain evidence="10">A5-1222</strain>
    </source>
</reference>
<organism evidence="10 11">
    <name type="scientific">Candidatus Ureaplasma intestinipullorum</name>
    <dbReference type="NCBI Taxonomy" id="2838770"/>
    <lineage>
        <taxon>Bacteria</taxon>
        <taxon>Bacillati</taxon>
        <taxon>Mycoplasmatota</taxon>
        <taxon>Mycoplasmoidales</taxon>
        <taxon>Mycoplasmoidaceae</taxon>
        <taxon>Ureaplasma</taxon>
    </lineage>
</organism>
<dbReference type="PANTHER" id="PTHR32294">
    <property type="entry name" value="DNA POLYMERASE III SUBUNIT ALPHA"/>
    <property type="match status" value="1"/>
</dbReference>
<protein>
    <recommendedName>
        <fullName evidence="1">DNA-directed DNA polymerase</fullName>
        <ecNumber evidence="1">2.7.7.7</ecNumber>
    </recommendedName>
</protein>
<gene>
    <name evidence="10" type="ORF">H9897_02860</name>
</gene>
<dbReference type="GO" id="GO:0006260">
    <property type="term" value="P:DNA replication"/>
    <property type="evidence" value="ECO:0007669"/>
    <property type="project" value="UniProtKB-KW"/>
</dbReference>
<evidence type="ECO:0000256" key="4">
    <source>
        <dbReference type="ARBA" id="ARBA00022705"/>
    </source>
</evidence>
<evidence type="ECO:0000313" key="11">
    <source>
        <dbReference type="Proteomes" id="UP000824247"/>
    </source>
</evidence>
<dbReference type="InterPro" id="IPR011708">
    <property type="entry name" value="DNA_pol3_alpha_NTPase_dom"/>
</dbReference>
<evidence type="ECO:0000259" key="9">
    <source>
        <dbReference type="Pfam" id="PF17657"/>
    </source>
</evidence>
<dbReference type="Pfam" id="PF07733">
    <property type="entry name" value="DNA_pol3_alpha"/>
    <property type="match status" value="1"/>
</dbReference>
<comment type="caution">
    <text evidence="10">The sequence shown here is derived from an EMBL/GenBank/DDBJ whole genome shotgun (WGS) entry which is preliminary data.</text>
</comment>
<dbReference type="Proteomes" id="UP000824247">
    <property type="component" value="Unassembled WGS sequence"/>
</dbReference>
<evidence type="ECO:0000256" key="3">
    <source>
        <dbReference type="ARBA" id="ARBA00022695"/>
    </source>
</evidence>
<comment type="catalytic activity">
    <reaction evidence="6">
        <text>DNA(n) + a 2'-deoxyribonucleoside 5'-triphosphate = DNA(n+1) + diphosphate</text>
        <dbReference type="Rhea" id="RHEA:22508"/>
        <dbReference type="Rhea" id="RHEA-COMP:17339"/>
        <dbReference type="Rhea" id="RHEA-COMP:17340"/>
        <dbReference type="ChEBI" id="CHEBI:33019"/>
        <dbReference type="ChEBI" id="CHEBI:61560"/>
        <dbReference type="ChEBI" id="CHEBI:173112"/>
        <dbReference type="EC" id="2.7.7.7"/>
    </reaction>
</comment>
<keyword evidence="2" id="KW-0808">Transferase</keyword>
<dbReference type="NCBIfam" id="TIGR00594">
    <property type="entry name" value="polc"/>
    <property type="match status" value="1"/>
</dbReference>
<keyword evidence="5" id="KW-0239">DNA-directed DNA polymerase</keyword>
<evidence type="ECO:0000256" key="6">
    <source>
        <dbReference type="ARBA" id="ARBA00049244"/>
    </source>
</evidence>
<feature type="non-terminal residue" evidence="10">
    <location>
        <position position="1"/>
    </location>
</feature>
<dbReference type="Pfam" id="PF14579">
    <property type="entry name" value="HHH_6"/>
    <property type="match status" value="1"/>
</dbReference>
<dbReference type="Gene3D" id="1.10.150.870">
    <property type="match status" value="1"/>
</dbReference>
<keyword evidence="4" id="KW-0235">DNA replication</keyword>
<dbReference type="Gene3D" id="1.10.10.1600">
    <property type="entry name" value="Bacterial DNA polymerase III alpha subunit, thumb domain"/>
    <property type="match status" value="1"/>
</dbReference>
<dbReference type="InterPro" id="IPR029460">
    <property type="entry name" value="DNAPol_HHH"/>
</dbReference>
<dbReference type="InterPro" id="IPR041931">
    <property type="entry name" value="DNA_pol3_alpha_thumb_dom"/>
</dbReference>
<sequence>LKYQHSFNLSSKDYLQKLCYLNLNKYLQKKNLLLQKNIYYDRLNYELDIIDSKGFNDYFLIVFDFVHWAKNNDIIIGPGRGSAAGSLVSFCLNITEIDPLKYNLLFERFLNYERTSMPDIDTDIMDIRRDEIVNYLYKKYGNDHVCNIITFSHIKAKQAIRDVSRVFDIDLKIVDKITKNISSNYDEDILMAVENNKVLHDEYLQNDFLFTIANKIINIPRQISVHAAGIVLSNSILTNVIPLQKTFDNKVVTQYSMEYLEELGLIKMDLLGLKNLTVIYYVLKMIEHLHNKKIDLLDIDLEDKKIFEMFSLAQTDGIFQFESPGMKRILKRMKPTSVEDLSLVSAMYRPGALGNIDIFFNRKLKNEQPKYINSEIENILSPTFGAFIYQEQIIEVVKTMANFSGSKSDNFRRAISKKKDDVILELKKDFINGSIQNHYSMQQANEMFEYIKEFGNYGFNHSHSISYAMLSYWMGYLKYHYPLETISVLMTYGDNSKDKLVGYVQEAKRFNINVCPPNINKSSLSFVIYKNQIIFSLVSIDGLGIELAKKIIAIRDKMPEKKFTDALVTISILNNNGISKKKIESLIKVGAFDELLLKRNFLLKNLDVLCDKKINLLNDKYEFLFDLNLDYNITENYDEYSKFENEVLGISFYKSKYEILLESFQNEFKINSIQSISNSKNYYIFVEIKNIYKNISKNDRNFLKIIILENFKENELYVFEDIDQIYNELMNNQYAILNVKKSKEILIITEVIKTIKR</sequence>
<evidence type="ECO:0000313" key="10">
    <source>
        <dbReference type="EMBL" id="MBU3831071.1"/>
    </source>
</evidence>
<evidence type="ECO:0000256" key="2">
    <source>
        <dbReference type="ARBA" id="ARBA00022679"/>
    </source>
</evidence>
<dbReference type="AlphaFoldDB" id="A0A9E2KVQ2"/>
<feature type="domain" description="DNA polymerase helix-hairpin-helix motif" evidence="8">
    <location>
        <begin position="512"/>
        <end position="599"/>
    </location>
</feature>
<accession>A0A9E2KVQ2</accession>
<evidence type="ECO:0000259" key="8">
    <source>
        <dbReference type="Pfam" id="PF14579"/>
    </source>
</evidence>
<dbReference type="PANTHER" id="PTHR32294:SF0">
    <property type="entry name" value="DNA POLYMERASE III SUBUNIT ALPHA"/>
    <property type="match status" value="1"/>
</dbReference>
<dbReference type="Pfam" id="PF17657">
    <property type="entry name" value="DNA_pol3_finger"/>
    <property type="match status" value="1"/>
</dbReference>
<dbReference type="InterPro" id="IPR040982">
    <property type="entry name" value="DNA_pol3_finger"/>
</dbReference>
<evidence type="ECO:0000256" key="5">
    <source>
        <dbReference type="ARBA" id="ARBA00022932"/>
    </source>
</evidence>
<keyword evidence="3" id="KW-0548">Nucleotidyltransferase</keyword>
<dbReference type="InterPro" id="IPR004805">
    <property type="entry name" value="DnaE2/DnaE/PolC"/>
</dbReference>
<feature type="domain" description="Bacterial DNA polymerase III alpha subunit NTPase" evidence="7">
    <location>
        <begin position="13"/>
        <end position="272"/>
    </location>
</feature>
<proteinExistence type="predicted"/>
<name>A0A9E2KVQ2_9BACT</name>
<feature type="domain" description="DNA polymerase III alpha subunit finger" evidence="9">
    <location>
        <begin position="275"/>
        <end position="437"/>
    </location>
</feature>
<dbReference type="GO" id="GO:0008408">
    <property type="term" value="F:3'-5' exonuclease activity"/>
    <property type="evidence" value="ECO:0007669"/>
    <property type="project" value="InterPro"/>
</dbReference>
<reference evidence="10" key="2">
    <citation type="submission" date="2021-04" db="EMBL/GenBank/DDBJ databases">
        <authorList>
            <person name="Gilroy R."/>
        </authorList>
    </citation>
    <scope>NUCLEOTIDE SEQUENCE</scope>
    <source>
        <strain evidence="10">A5-1222</strain>
    </source>
</reference>